<proteinExistence type="predicted"/>
<dbReference type="Gene3D" id="2.30.240.10">
    <property type="entry name" value="At5g01610-like"/>
    <property type="match status" value="1"/>
</dbReference>
<dbReference type="PANTHER" id="PTHR31676">
    <property type="entry name" value="T31J12.3 PROTEIN-RELATED"/>
    <property type="match status" value="1"/>
</dbReference>
<dbReference type="AlphaFoldDB" id="A0A7J7DHU1"/>
<comment type="caution">
    <text evidence="2">The sequence shown here is derived from an EMBL/GenBank/DDBJ whole genome shotgun (WGS) entry which is preliminary data.</text>
</comment>
<dbReference type="SUPFAM" id="SSF141562">
    <property type="entry name" value="At5g01610-like"/>
    <property type="match status" value="1"/>
</dbReference>
<dbReference type="EMBL" id="JAAARO010000006">
    <property type="protein sequence ID" value="KAF5745873.1"/>
    <property type="molecule type" value="Genomic_DNA"/>
</dbReference>
<name>A0A7J7DHU1_TRIWF</name>
<dbReference type="Pfam" id="PF04398">
    <property type="entry name" value="DUF538"/>
    <property type="match status" value="1"/>
</dbReference>
<accession>A0A7J7DHU1</accession>
<keyword evidence="3" id="KW-1185">Reference proteome</keyword>
<dbReference type="InterPro" id="IPR036758">
    <property type="entry name" value="At5g01610-like"/>
</dbReference>
<evidence type="ECO:0000313" key="2">
    <source>
        <dbReference type="EMBL" id="KAF5745873.1"/>
    </source>
</evidence>
<evidence type="ECO:0000313" key="3">
    <source>
        <dbReference type="Proteomes" id="UP000593562"/>
    </source>
</evidence>
<sequence>MGPPPKNRNFPRFLSSSFAFPHFFALPLLTLICFASSTLQSQPPTIYDHLRKNGLPMGLLPDGITQFIFDPTAGEFQINLTQACNARFENEVHYDFNITGSLSFGKIGNLSGVTQQELFLWFPVKGIRVDVPSSGLIYFDVGVVDKQFSLSLFETAPDCTAVDPGDGIDSSGSEGSKNQPENLQLETGKGDLLRAAS</sequence>
<feature type="compositionally biased region" description="Low complexity" evidence="1">
    <location>
        <begin position="163"/>
        <end position="176"/>
    </location>
</feature>
<dbReference type="PANTHER" id="PTHR31676:SF115">
    <property type="entry name" value="DUF538 DOMAIN-CONTAINING PROTEIN"/>
    <property type="match status" value="1"/>
</dbReference>
<feature type="compositionally biased region" description="Basic and acidic residues" evidence="1">
    <location>
        <begin position="188"/>
        <end position="197"/>
    </location>
</feature>
<evidence type="ECO:0008006" key="4">
    <source>
        <dbReference type="Google" id="ProtNLM"/>
    </source>
</evidence>
<gene>
    <name evidence="2" type="ORF">HS088_TW06G00038</name>
</gene>
<dbReference type="InterPro" id="IPR007493">
    <property type="entry name" value="DUF538"/>
</dbReference>
<evidence type="ECO:0000256" key="1">
    <source>
        <dbReference type="SAM" id="MobiDB-lite"/>
    </source>
</evidence>
<dbReference type="InParanoid" id="A0A7J7DHU1"/>
<feature type="region of interest" description="Disordered" evidence="1">
    <location>
        <begin position="163"/>
        <end position="197"/>
    </location>
</feature>
<reference evidence="2 3" key="1">
    <citation type="journal article" date="2020" name="Nat. Commun.">
        <title>Genome of Tripterygium wilfordii and identification of cytochrome P450 involved in triptolide biosynthesis.</title>
        <authorList>
            <person name="Tu L."/>
            <person name="Su P."/>
            <person name="Zhang Z."/>
            <person name="Gao L."/>
            <person name="Wang J."/>
            <person name="Hu T."/>
            <person name="Zhou J."/>
            <person name="Zhang Y."/>
            <person name="Zhao Y."/>
            <person name="Liu Y."/>
            <person name="Song Y."/>
            <person name="Tong Y."/>
            <person name="Lu Y."/>
            <person name="Yang J."/>
            <person name="Xu C."/>
            <person name="Jia M."/>
            <person name="Peters R.J."/>
            <person name="Huang L."/>
            <person name="Gao W."/>
        </authorList>
    </citation>
    <scope>NUCLEOTIDE SEQUENCE [LARGE SCALE GENOMIC DNA]</scope>
    <source>
        <strain evidence="3">cv. XIE 37</strain>
        <tissue evidence="2">Leaf</tissue>
    </source>
</reference>
<dbReference type="OrthoDB" id="754232at2759"/>
<dbReference type="FunFam" id="2.30.240.10:FF:000002">
    <property type="entry name" value="Uncharacterized protein At3g07460"/>
    <property type="match status" value="1"/>
</dbReference>
<protein>
    <recommendedName>
        <fullName evidence="4">DUF538 family protein</fullName>
    </recommendedName>
</protein>
<organism evidence="2 3">
    <name type="scientific">Tripterygium wilfordii</name>
    <name type="common">Thunder God vine</name>
    <dbReference type="NCBI Taxonomy" id="458696"/>
    <lineage>
        <taxon>Eukaryota</taxon>
        <taxon>Viridiplantae</taxon>
        <taxon>Streptophyta</taxon>
        <taxon>Embryophyta</taxon>
        <taxon>Tracheophyta</taxon>
        <taxon>Spermatophyta</taxon>
        <taxon>Magnoliopsida</taxon>
        <taxon>eudicotyledons</taxon>
        <taxon>Gunneridae</taxon>
        <taxon>Pentapetalae</taxon>
        <taxon>rosids</taxon>
        <taxon>fabids</taxon>
        <taxon>Celastrales</taxon>
        <taxon>Celastraceae</taxon>
        <taxon>Tripterygium</taxon>
    </lineage>
</organism>
<dbReference type="Proteomes" id="UP000593562">
    <property type="component" value="Unassembled WGS sequence"/>
</dbReference>